<evidence type="ECO:0000313" key="2">
    <source>
        <dbReference type="Proteomes" id="UP000182054"/>
    </source>
</evidence>
<protein>
    <submittedName>
        <fullName evidence="1">Uncharacterized protein</fullName>
    </submittedName>
</protein>
<evidence type="ECO:0000313" key="1">
    <source>
        <dbReference type="EMBL" id="SFA53026.1"/>
    </source>
</evidence>
<name>A0A1I0TPQ4_9NOCA</name>
<organism evidence="1 2">
    <name type="scientific">Rhodococcoides kroppenstedtii</name>
    <dbReference type="NCBI Taxonomy" id="293050"/>
    <lineage>
        <taxon>Bacteria</taxon>
        <taxon>Bacillati</taxon>
        <taxon>Actinomycetota</taxon>
        <taxon>Actinomycetes</taxon>
        <taxon>Mycobacteriales</taxon>
        <taxon>Nocardiaceae</taxon>
        <taxon>Rhodococcoides</taxon>
    </lineage>
</organism>
<dbReference type="EMBL" id="FOJN01000008">
    <property type="protein sequence ID" value="SFA53026.1"/>
    <property type="molecule type" value="Genomic_DNA"/>
</dbReference>
<accession>A0A1I0TPQ4</accession>
<reference evidence="1 2" key="1">
    <citation type="submission" date="2016-10" db="EMBL/GenBank/DDBJ databases">
        <authorList>
            <person name="de Groot N.N."/>
        </authorList>
    </citation>
    <scope>NUCLEOTIDE SEQUENCE [LARGE SCALE GENOMIC DNA]</scope>
    <source>
        <strain evidence="1 2">DSM 44908</strain>
    </source>
</reference>
<proteinExistence type="predicted"/>
<sequence>MIYGDGREQSIITAVAGSANTFVFGIAEGITQHTMLKDIGIVAAGNAGQHEIHIWARRGTSKAGSSGLWHAKWDCVRVYNFAGAQIWFQGGGVDALDPIQIMEFYGMVVERRNDSAQSICVLMSGQVNQTTRNGGRMDAFGANSAEAAGVDLKICRQLNSYDVTYNESTTFASNKSGHTHLFNGMSFQQAQLAVIGA</sequence>
<gene>
    <name evidence="1" type="ORF">SAMN05444374_1082</name>
</gene>
<dbReference type="Proteomes" id="UP000182054">
    <property type="component" value="Unassembled WGS sequence"/>
</dbReference>
<dbReference type="AlphaFoldDB" id="A0A1I0TPQ4"/>